<feature type="transmembrane region" description="Helical" evidence="1">
    <location>
        <begin position="63"/>
        <end position="83"/>
    </location>
</feature>
<dbReference type="EMBL" id="UOFS01000024">
    <property type="protein sequence ID" value="VAW95543.1"/>
    <property type="molecule type" value="Genomic_DNA"/>
</dbReference>
<dbReference type="AlphaFoldDB" id="A0A3B1A611"/>
<protein>
    <recommendedName>
        <fullName evidence="3">DUF1269 domain-containing protein</fullName>
    </recommendedName>
</protein>
<gene>
    <name evidence="2" type="ORF">MNBD_GAMMA22-1799</name>
</gene>
<name>A0A3B1A611_9ZZZZ</name>
<accession>A0A3B1A611</accession>
<evidence type="ECO:0008006" key="3">
    <source>
        <dbReference type="Google" id="ProtNLM"/>
    </source>
</evidence>
<evidence type="ECO:0000313" key="2">
    <source>
        <dbReference type="EMBL" id="VAW95543.1"/>
    </source>
</evidence>
<organism evidence="2">
    <name type="scientific">hydrothermal vent metagenome</name>
    <dbReference type="NCBI Taxonomy" id="652676"/>
    <lineage>
        <taxon>unclassified sequences</taxon>
        <taxon>metagenomes</taxon>
        <taxon>ecological metagenomes</taxon>
    </lineage>
</organism>
<keyword evidence="1" id="KW-0472">Membrane</keyword>
<keyword evidence="1" id="KW-1133">Transmembrane helix</keyword>
<reference evidence="2" key="1">
    <citation type="submission" date="2018-06" db="EMBL/GenBank/DDBJ databases">
        <authorList>
            <person name="Zhirakovskaya E."/>
        </authorList>
    </citation>
    <scope>NUCLEOTIDE SEQUENCE</scope>
</reference>
<feature type="transmembrane region" description="Helical" evidence="1">
    <location>
        <begin position="89"/>
        <end position="113"/>
    </location>
</feature>
<evidence type="ECO:0000256" key="1">
    <source>
        <dbReference type="SAM" id="Phobius"/>
    </source>
</evidence>
<proteinExistence type="predicted"/>
<sequence>MNRRMYFILPDTDCTRKVHNELLLAKIPENHMHVIAKDGTNLSDLPEASLLQKSDVVHGTQNGFVVGGITGLVLGAIAVFIPLNGFELSGLTVLATAVAGSFIGAWSSSMIALDVPNSKLKPFEKDINEGHILLMAEVPVVQVDEINSLVKKHHPEVDSHGIEPTIPAFP</sequence>
<keyword evidence="1" id="KW-0812">Transmembrane</keyword>